<comment type="cofactor">
    <cofactor evidence="1 7">
        <name>pyridoxal 5'-phosphate</name>
        <dbReference type="ChEBI" id="CHEBI:597326"/>
    </cofactor>
</comment>
<dbReference type="GO" id="GO:0046512">
    <property type="term" value="P:sphingosine biosynthetic process"/>
    <property type="evidence" value="ECO:0007669"/>
    <property type="project" value="TreeGrafter"/>
</dbReference>
<gene>
    <name evidence="9" type="ORF">C9374_007194</name>
</gene>
<evidence type="ECO:0000313" key="10">
    <source>
        <dbReference type="Proteomes" id="UP000816034"/>
    </source>
</evidence>
<keyword evidence="10" id="KW-1185">Reference proteome</keyword>
<dbReference type="InterPro" id="IPR015421">
    <property type="entry name" value="PyrdxlP-dep_Trfase_major"/>
</dbReference>
<dbReference type="EC" id="2.3.1.50" evidence="3"/>
<protein>
    <recommendedName>
        <fullName evidence="3">serine C-palmitoyltransferase</fullName>
        <ecNumber evidence="3">2.3.1.50</ecNumber>
    </recommendedName>
</protein>
<comment type="similarity">
    <text evidence="2 7">Belongs to the class-II pyridoxal-phosphate-dependent aminotransferase family.</text>
</comment>
<feature type="domain" description="Aminotransferase class I/classII large" evidence="8">
    <location>
        <begin position="103"/>
        <end position="464"/>
    </location>
</feature>
<evidence type="ECO:0000256" key="3">
    <source>
        <dbReference type="ARBA" id="ARBA00013220"/>
    </source>
</evidence>
<dbReference type="InterPro" id="IPR015422">
    <property type="entry name" value="PyrdxlP-dep_Trfase_small"/>
</dbReference>
<organism evidence="9 10">
    <name type="scientific">Naegleria lovaniensis</name>
    <name type="common">Amoeba</name>
    <dbReference type="NCBI Taxonomy" id="51637"/>
    <lineage>
        <taxon>Eukaryota</taxon>
        <taxon>Discoba</taxon>
        <taxon>Heterolobosea</taxon>
        <taxon>Tetramitia</taxon>
        <taxon>Eutetramitia</taxon>
        <taxon>Vahlkampfiidae</taxon>
        <taxon>Naegleria</taxon>
    </lineage>
</organism>
<keyword evidence="5 7" id="KW-0663">Pyridoxal phosphate</keyword>
<dbReference type="GO" id="GO:0017059">
    <property type="term" value="C:serine palmitoyltransferase complex"/>
    <property type="evidence" value="ECO:0007669"/>
    <property type="project" value="TreeGrafter"/>
</dbReference>
<dbReference type="Proteomes" id="UP000816034">
    <property type="component" value="Unassembled WGS sequence"/>
</dbReference>
<evidence type="ECO:0000256" key="6">
    <source>
        <dbReference type="ARBA" id="ARBA00048528"/>
    </source>
</evidence>
<comment type="caution">
    <text evidence="9">The sequence shown here is derived from an EMBL/GenBank/DDBJ whole genome shotgun (WGS) entry which is preliminary data.</text>
</comment>
<evidence type="ECO:0000259" key="8">
    <source>
        <dbReference type="Pfam" id="PF00155"/>
    </source>
</evidence>
<dbReference type="GO" id="GO:0046513">
    <property type="term" value="P:ceramide biosynthetic process"/>
    <property type="evidence" value="ECO:0007669"/>
    <property type="project" value="TreeGrafter"/>
</dbReference>
<dbReference type="EMBL" id="PYSW02000002">
    <property type="protein sequence ID" value="KAG2393663.1"/>
    <property type="molecule type" value="Genomic_DNA"/>
</dbReference>
<dbReference type="InterPro" id="IPR015424">
    <property type="entry name" value="PyrdxlP-dep_Trfase"/>
</dbReference>
<evidence type="ECO:0000256" key="1">
    <source>
        <dbReference type="ARBA" id="ARBA00001933"/>
    </source>
</evidence>
<dbReference type="CDD" id="cd06454">
    <property type="entry name" value="KBL_like"/>
    <property type="match status" value="1"/>
</dbReference>
<dbReference type="SUPFAM" id="SSF53383">
    <property type="entry name" value="PLP-dependent transferases"/>
    <property type="match status" value="1"/>
</dbReference>
<comment type="catalytic activity">
    <reaction evidence="6">
        <text>L-serine + hexadecanoyl-CoA + H(+) = 3-oxosphinganine + CO2 + CoA</text>
        <dbReference type="Rhea" id="RHEA:14761"/>
        <dbReference type="ChEBI" id="CHEBI:15378"/>
        <dbReference type="ChEBI" id="CHEBI:16526"/>
        <dbReference type="ChEBI" id="CHEBI:33384"/>
        <dbReference type="ChEBI" id="CHEBI:57287"/>
        <dbReference type="ChEBI" id="CHEBI:57379"/>
        <dbReference type="ChEBI" id="CHEBI:58299"/>
        <dbReference type="EC" id="2.3.1.50"/>
    </reaction>
</comment>
<evidence type="ECO:0000256" key="7">
    <source>
        <dbReference type="RuleBase" id="RU003693"/>
    </source>
</evidence>
<dbReference type="PROSITE" id="PS00599">
    <property type="entry name" value="AA_TRANSFER_CLASS_2"/>
    <property type="match status" value="1"/>
</dbReference>
<evidence type="ECO:0000256" key="4">
    <source>
        <dbReference type="ARBA" id="ARBA00022679"/>
    </source>
</evidence>
<accession>A0AA88GZ23</accession>
<proteinExistence type="inferred from homology"/>
<keyword evidence="4" id="KW-0808">Transferase</keyword>
<dbReference type="Pfam" id="PF00155">
    <property type="entry name" value="Aminotran_1_2"/>
    <property type="match status" value="1"/>
</dbReference>
<dbReference type="GO" id="GO:0030170">
    <property type="term" value="F:pyridoxal phosphate binding"/>
    <property type="evidence" value="ECO:0007669"/>
    <property type="project" value="InterPro"/>
</dbReference>
<dbReference type="AlphaFoldDB" id="A0AA88GZ23"/>
<dbReference type="InterPro" id="IPR001917">
    <property type="entry name" value="Aminotrans_II_pyridoxalP_BS"/>
</dbReference>
<name>A0AA88GZ23_NAELO</name>
<evidence type="ECO:0000313" key="9">
    <source>
        <dbReference type="EMBL" id="KAG2393663.1"/>
    </source>
</evidence>
<evidence type="ECO:0000256" key="5">
    <source>
        <dbReference type="ARBA" id="ARBA00022898"/>
    </source>
</evidence>
<dbReference type="RefSeq" id="XP_044555557.1">
    <property type="nucleotide sequence ID" value="XM_044697138.1"/>
</dbReference>
<dbReference type="PANTHER" id="PTHR13693:SF3">
    <property type="entry name" value="LD36009P"/>
    <property type="match status" value="1"/>
</dbReference>
<dbReference type="InterPro" id="IPR050087">
    <property type="entry name" value="AON_synthase_class-II"/>
</dbReference>
<dbReference type="GeneID" id="68099648"/>
<dbReference type="GO" id="GO:0016020">
    <property type="term" value="C:membrane"/>
    <property type="evidence" value="ECO:0007669"/>
    <property type="project" value="GOC"/>
</dbReference>
<dbReference type="GO" id="GO:0004758">
    <property type="term" value="F:serine C-palmitoyltransferase activity"/>
    <property type="evidence" value="ECO:0007669"/>
    <property type="project" value="UniProtKB-EC"/>
</dbReference>
<evidence type="ECO:0000256" key="2">
    <source>
        <dbReference type="ARBA" id="ARBA00008392"/>
    </source>
</evidence>
<sequence length="491" mass="54435">MTHCDISSWVLVTTYLNYAILIMLGHVRDFCYELFIGSIHQNPKGFAPLVKSYEDFYNRRLYRRICDCWNRPIASRPGAYIEVMKRYSDDYNQTIHVTDETIHCLNLASYNYLGFADSPKHVLDDVLTSLDKYGAAQASAYGDLGFTKVHRELEEMTARFVGKEDAIVFSMGFATNSTTIPLLAPSPDCLIISDQLNHTSIVAGVRSTSGAKVTVFKHNDMDHLEKIVRKSIIEGQPGTHRPWKKIIIIVEGIYSMEGEIVNLKRAVEVKKKYGCYLYVDEAHSIGALGKTGRGVCDYCGVNPADIDILMGTFTKSFGSVGGYIAANKDVISYLRKNCYGLIYGSIIPAPCAQQALSALKVITGEDGTDIGKKKLAQLNETSNYFREGLKKLGFEVISDADSPVIITMLYNPAKMPSFSRMALENGIAVVVVGAPACDTLCSRVRFCISAAHTKEDADIALKKLDKIGTWTGTKYKVCESQLVNDLYQLVM</sequence>
<dbReference type="InterPro" id="IPR004839">
    <property type="entry name" value="Aminotransferase_I/II_large"/>
</dbReference>
<dbReference type="PANTHER" id="PTHR13693">
    <property type="entry name" value="CLASS II AMINOTRANSFERASE/8-AMINO-7-OXONONANOATE SYNTHASE"/>
    <property type="match status" value="1"/>
</dbReference>
<dbReference type="Gene3D" id="3.90.1150.10">
    <property type="entry name" value="Aspartate Aminotransferase, domain 1"/>
    <property type="match status" value="1"/>
</dbReference>
<dbReference type="Gene3D" id="3.40.640.10">
    <property type="entry name" value="Type I PLP-dependent aspartate aminotransferase-like (Major domain)"/>
    <property type="match status" value="1"/>
</dbReference>
<reference evidence="9 10" key="1">
    <citation type="journal article" date="2018" name="BMC Genomics">
        <title>The genome of Naegleria lovaniensis, the basis for a comparative approach to unravel pathogenicity factors of the human pathogenic amoeba N. fowleri.</title>
        <authorList>
            <person name="Liechti N."/>
            <person name="Schurch N."/>
            <person name="Bruggmann R."/>
            <person name="Wittwer M."/>
        </authorList>
    </citation>
    <scope>NUCLEOTIDE SEQUENCE [LARGE SCALE GENOMIC DNA]</scope>
    <source>
        <strain evidence="9 10">ATCC 30569</strain>
    </source>
</reference>